<organism evidence="7 8">
    <name type="scientific">Chitinophaga japonensis</name>
    <name type="common">Flexibacter japonensis</name>
    <dbReference type="NCBI Taxonomy" id="104662"/>
    <lineage>
        <taxon>Bacteria</taxon>
        <taxon>Pseudomonadati</taxon>
        <taxon>Bacteroidota</taxon>
        <taxon>Chitinophagia</taxon>
        <taxon>Chitinophagales</taxon>
        <taxon>Chitinophagaceae</taxon>
        <taxon>Chitinophaga</taxon>
    </lineage>
</organism>
<proteinExistence type="inferred from homology"/>
<dbReference type="SUPFAM" id="SSF52788">
    <property type="entry name" value="Phosphotyrosine protein phosphatases I"/>
    <property type="match status" value="1"/>
</dbReference>
<dbReference type="AlphaFoldDB" id="A0A562TB30"/>
<dbReference type="InterPro" id="IPR017867">
    <property type="entry name" value="Tyr_phospatase_low_mol_wt"/>
</dbReference>
<sequence>MRGKKDTYKMKVLMVCLGNICRSPLAEGILRHLAAEKGLHWEIDSAGTGNWHVGDPPDHRSVKVARHHGIDISHLRGRQFSTADFSDFDRIFVMDLDNYRDVLRKARSEADRLKVQLLLEGQTEVPDPWYDDALFEPVYNMIYKACERLIINNY</sequence>
<dbReference type="CDD" id="cd16343">
    <property type="entry name" value="LMWPTP"/>
    <property type="match status" value="1"/>
</dbReference>
<evidence type="ECO:0000256" key="4">
    <source>
        <dbReference type="ARBA" id="ARBA00022912"/>
    </source>
</evidence>
<dbReference type="PRINTS" id="PR00719">
    <property type="entry name" value="LMWPTPASE"/>
</dbReference>
<dbReference type="EMBL" id="VLLG01000002">
    <property type="protein sequence ID" value="TWI90827.1"/>
    <property type="molecule type" value="Genomic_DNA"/>
</dbReference>
<evidence type="ECO:0000256" key="5">
    <source>
        <dbReference type="PIRSR" id="PIRSR617867-1"/>
    </source>
</evidence>
<comment type="similarity">
    <text evidence="1">Belongs to the low molecular weight phosphotyrosine protein phosphatase family.</text>
</comment>
<evidence type="ECO:0000256" key="3">
    <source>
        <dbReference type="ARBA" id="ARBA00022801"/>
    </source>
</evidence>
<dbReference type="Gene3D" id="3.40.50.2300">
    <property type="match status" value="1"/>
</dbReference>
<keyword evidence="3" id="KW-0378">Hydrolase</keyword>
<reference evidence="7 8" key="1">
    <citation type="journal article" date="2013" name="Stand. Genomic Sci.">
        <title>Genomic Encyclopedia of Type Strains, Phase I: The one thousand microbial genomes (KMG-I) project.</title>
        <authorList>
            <person name="Kyrpides N.C."/>
            <person name="Woyke T."/>
            <person name="Eisen J.A."/>
            <person name="Garrity G."/>
            <person name="Lilburn T.G."/>
            <person name="Beck B.J."/>
            <person name="Whitman W.B."/>
            <person name="Hugenholtz P."/>
            <person name="Klenk H.P."/>
        </authorList>
    </citation>
    <scope>NUCLEOTIDE SEQUENCE [LARGE SCALE GENOMIC DNA]</scope>
    <source>
        <strain evidence="7 8">DSM 13484</strain>
    </source>
</reference>
<feature type="active site" description="Proton donor" evidence="5">
    <location>
        <position position="127"/>
    </location>
</feature>
<protein>
    <recommendedName>
        <fullName evidence="2">protein-tyrosine-phosphatase</fullName>
        <ecNumber evidence="2">3.1.3.48</ecNumber>
    </recommendedName>
</protein>
<dbReference type="SMART" id="SM00226">
    <property type="entry name" value="LMWPc"/>
    <property type="match status" value="1"/>
</dbReference>
<comment type="caution">
    <text evidence="7">The sequence shown here is derived from an EMBL/GenBank/DDBJ whole genome shotgun (WGS) entry which is preliminary data.</text>
</comment>
<dbReference type="PANTHER" id="PTHR11717">
    <property type="entry name" value="LOW MOLECULAR WEIGHT PROTEIN TYROSINE PHOSPHATASE"/>
    <property type="match status" value="1"/>
</dbReference>
<dbReference type="InterPro" id="IPR023485">
    <property type="entry name" value="Ptyr_pPase"/>
</dbReference>
<name>A0A562TB30_CHIJA</name>
<accession>A0A562TB30</accession>
<dbReference type="GO" id="GO:0004725">
    <property type="term" value="F:protein tyrosine phosphatase activity"/>
    <property type="evidence" value="ECO:0007669"/>
    <property type="project" value="UniProtKB-EC"/>
</dbReference>
<dbReference type="PANTHER" id="PTHR11717:SF7">
    <property type="entry name" value="LOW MOLECULAR WEIGHT PHOSPHOTYROSINE PROTEIN PHOSPHATASE"/>
    <property type="match status" value="1"/>
</dbReference>
<feature type="active site" description="Nucleophile" evidence="5">
    <location>
        <position position="16"/>
    </location>
</feature>
<feature type="active site" evidence="5">
    <location>
        <position position="22"/>
    </location>
</feature>
<evidence type="ECO:0000313" key="8">
    <source>
        <dbReference type="Proteomes" id="UP000316778"/>
    </source>
</evidence>
<evidence type="ECO:0000259" key="6">
    <source>
        <dbReference type="SMART" id="SM00226"/>
    </source>
</evidence>
<evidence type="ECO:0000313" key="7">
    <source>
        <dbReference type="EMBL" id="TWI90827.1"/>
    </source>
</evidence>
<dbReference type="Proteomes" id="UP000316778">
    <property type="component" value="Unassembled WGS sequence"/>
</dbReference>
<feature type="domain" description="Phosphotyrosine protein phosphatase I" evidence="6">
    <location>
        <begin position="10"/>
        <end position="152"/>
    </location>
</feature>
<dbReference type="Pfam" id="PF01451">
    <property type="entry name" value="LMWPc"/>
    <property type="match status" value="1"/>
</dbReference>
<dbReference type="EC" id="3.1.3.48" evidence="2"/>
<dbReference type="InterPro" id="IPR050438">
    <property type="entry name" value="LMW_PTPase"/>
</dbReference>
<evidence type="ECO:0000256" key="1">
    <source>
        <dbReference type="ARBA" id="ARBA00011063"/>
    </source>
</evidence>
<evidence type="ECO:0000256" key="2">
    <source>
        <dbReference type="ARBA" id="ARBA00013064"/>
    </source>
</evidence>
<dbReference type="InterPro" id="IPR036196">
    <property type="entry name" value="Ptyr_pPase_sf"/>
</dbReference>
<keyword evidence="4" id="KW-0904">Protein phosphatase</keyword>
<gene>
    <name evidence="7" type="ORF">LX66_0187</name>
</gene>
<keyword evidence="8" id="KW-1185">Reference proteome</keyword>